<keyword evidence="1" id="KW-1133">Transmembrane helix</keyword>
<comment type="caution">
    <text evidence="2">The sequence shown here is derived from an EMBL/GenBank/DDBJ whole genome shotgun (WGS) entry which is preliminary data.</text>
</comment>
<keyword evidence="3" id="KW-1185">Reference proteome</keyword>
<evidence type="ECO:0000313" key="3">
    <source>
        <dbReference type="Proteomes" id="UP000824120"/>
    </source>
</evidence>
<proteinExistence type="predicted"/>
<feature type="transmembrane region" description="Helical" evidence="1">
    <location>
        <begin position="16"/>
        <end position="37"/>
    </location>
</feature>
<evidence type="ECO:0000256" key="1">
    <source>
        <dbReference type="SAM" id="Phobius"/>
    </source>
</evidence>
<keyword evidence="1" id="KW-0472">Membrane</keyword>
<organism evidence="2 3">
    <name type="scientific">Solanum commersonii</name>
    <name type="common">Commerson's wild potato</name>
    <name type="synonym">Commerson's nightshade</name>
    <dbReference type="NCBI Taxonomy" id="4109"/>
    <lineage>
        <taxon>Eukaryota</taxon>
        <taxon>Viridiplantae</taxon>
        <taxon>Streptophyta</taxon>
        <taxon>Embryophyta</taxon>
        <taxon>Tracheophyta</taxon>
        <taxon>Spermatophyta</taxon>
        <taxon>Magnoliopsida</taxon>
        <taxon>eudicotyledons</taxon>
        <taxon>Gunneridae</taxon>
        <taxon>Pentapetalae</taxon>
        <taxon>asterids</taxon>
        <taxon>lamiids</taxon>
        <taxon>Solanales</taxon>
        <taxon>Solanaceae</taxon>
        <taxon>Solanoideae</taxon>
        <taxon>Solaneae</taxon>
        <taxon>Solanum</taxon>
    </lineage>
</organism>
<dbReference type="AlphaFoldDB" id="A0A9J6A3D6"/>
<accession>A0A9J6A3D6</accession>
<protein>
    <submittedName>
        <fullName evidence="2">Uncharacterized protein</fullName>
    </submittedName>
</protein>
<keyword evidence="1" id="KW-0812">Transmembrane</keyword>
<gene>
    <name evidence="2" type="ORF">H5410_018901</name>
</gene>
<name>A0A9J6A3D6_SOLCO</name>
<reference evidence="2 3" key="1">
    <citation type="submission" date="2020-09" db="EMBL/GenBank/DDBJ databases">
        <title>De no assembly of potato wild relative species, Solanum commersonii.</title>
        <authorList>
            <person name="Cho K."/>
        </authorList>
    </citation>
    <scope>NUCLEOTIDE SEQUENCE [LARGE SCALE GENOMIC DNA]</scope>
    <source>
        <strain evidence="2">LZ3.2</strain>
        <tissue evidence="2">Leaf</tissue>
    </source>
</reference>
<evidence type="ECO:0000313" key="2">
    <source>
        <dbReference type="EMBL" id="KAG5619077.1"/>
    </source>
</evidence>
<dbReference type="OrthoDB" id="852107at2759"/>
<dbReference type="Proteomes" id="UP000824120">
    <property type="component" value="Chromosome 3"/>
</dbReference>
<sequence>METLLAESVQNSLGHFMYHNAIFIMAQSCYLFALSYFQMDLLTEAETTLCPPNEPTAEVESVENNL</sequence>
<dbReference type="EMBL" id="JACXVP010000003">
    <property type="protein sequence ID" value="KAG5619077.1"/>
    <property type="molecule type" value="Genomic_DNA"/>
</dbReference>